<dbReference type="EC" id="3.1.1.45" evidence="2"/>
<dbReference type="RefSeq" id="WP_295323588.1">
    <property type="nucleotide sequence ID" value="NZ_LT598653.1"/>
</dbReference>
<feature type="domain" description="Dienelactone hydrolase" evidence="1">
    <location>
        <begin position="14"/>
        <end position="228"/>
    </location>
</feature>
<dbReference type="InterPro" id="IPR002925">
    <property type="entry name" value="Dienelactn_hydro"/>
</dbReference>
<keyword evidence="2" id="KW-0378">Hydrolase</keyword>
<dbReference type="InterPro" id="IPR051049">
    <property type="entry name" value="Dienelactone_hydrolase-like"/>
</dbReference>
<protein>
    <submittedName>
        <fullName evidence="2">Carboxymethylenebutenolidase</fullName>
        <ecNumber evidence="2">3.1.1.45</ecNumber>
    </submittedName>
</protein>
<accession>A0A1Y5PW71</accession>
<evidence type="ECO:0000313" key="2">
    <source>
        <dbReference type="EMBL" id="SBV31747.1"/>
    </source>
</evidence>
<gene>
    <name evidence="2" type="ORF">SPPYR_0627</name>
</gene>
<dbReference type="PANTHER" id="PTHR46623">
    <property type="entry name" value="CARBOXYMETHYLENEBUTENOLIDASE-RELATED"/>
    <property type="match status" value="1"/>
</dbReference>
<dbReference type="SUPFAM" id="SSF53474">
    <property type="entry name" value="alpha/beta-Hydrolases"/>
    <property type="match status" value="1"/>
</dbReference>
<evidence type="ECO:0000259" key="1">
    <source>
        <dbReference type="Pfam" id="PF01738"/>
    </source>
</evidence>
<dbReference type="Pfam" id="PF01738">
    <property type="entry name" value="DLH"/>
    <property type="match status" value="1"/>
</dbReference>
<dbReference type="EMBL" id="LT598653">
    <property type="protein sequence ID" value="SBV31747.1"/>
    <property type="molecule type" value="Genomic_DNA"/>
</dbReference>
<dbReference type="PANTHER" id="PTHR46623:SF6">
    <property type="entry name" value="ALPHA_BETA-HYDROLASES SUPERFAMILY PROTEIN"/>
    <property type="match status" value="1"/>
</dbReference>
<dbReference type="Gene3D" id="3.40.50.1820">
    <property type="entry name" value="alpha/beta hydrolase"/>
    <property type="match status" value="1"/>
</dbReference>
<proteinExistence type="predicted"/>
<dbReference type="AlphaFoldDB" id="A0A1Y5PW71"/>
<dbReference type="KEGG" id="sphu:SPPYR_0627"/>
<sequence length="234" mass="25011">MGQYVDIELDGGSIRAFVEHPPSGKGPVVVVLHEVFGLNADMRASCRELADQGFLAVVPELFWRQERGVDLSPRTPADVDKAIALYEIYDRDQGAEDIADVMEFAATIPGASGKVGLVGYCLGGLMAYLVSARHGADAAVAYYPGMAENYLSEADKIQSPLMIHLGGDDEYISQGAQRSVSAAVAANPAVLIHAYPGCGHAFARHSGERYDADAAALANARTWRFLKDKLLAQA</sequence>
<dbReference type="InterPro" id="IPR029058">
    <property type="entry name" value="AB_hydrolase_fold"/>
</dbReference>
<name>A0A1Y5PW71_9SPHN</name>
<organism evidence="2">
    <name type="scientific">uncultured Sphingopyxis sp</name>
    <dbReference type="NCBI Taxonomy" id="310581"/>
    <lineage>
        <taxon>Bacteria</taxon>
        <taxon>Pseudomonadati</taxon>
        <taxon>Pseudomonadota</taxon>
        <taxon>Alphaproteobacteria</taxon>
        <taxon>Sphingomonadales</taxon>
        <taxon>Sphingomonadaceae</taxon>
        <taxon>Sphingopyxis</taxon>
        <taxon>environmental samples</taxon>
    </lineage>
</organism>
<reference evidence="2" key="1">
    <citation type="submission" date="2016-03" db="EMBL/GenBank/DDBJ databases">
        <authorList>
            <person name="Ploux O."/>
        </authorList>
    </citation>
    <scope>NUCLEOTIDE SEQUENCE</scope>
    <source>
        <strain evidence="2">UC10</strain>
    </source>
</reference>
<dbReference type="GO" id="GO:0008806">
    <property type="term" value="F:carboxymethylenebutenolidase activity"/>
    <property type="evidence" value="ECO:0007669"/>
    <property type="project" value="UniProtKB-EC"/>
</dbReference>